<reference evidence="1 2" key="1">
    <citation type="submission" date="2021-10" db="EMBL/GenBank/DDBJ databases">
        <title>The diversity and Nitrogen Metabolism of Culturable Nitrate-Utilizing Bacteria Within the Oxygen Minimum Zone of the Changjiang (Yangtze River)Estuary.</title>
        <authorList>
            <person name="Zhang D."/>
            <person name="Zheng J."/>
            <person name="Liu S."/>
            <person name="He W."/>
        </authorList>
    </citation>
    <scope>NUCLEOTIDE SEQUENCE [LARGE SCALE GENOMIC DNA]</scope>
    <source>
        <strain evidence="1 2">FXH275-2</strain>
    </source>
</reference>
<gene>
    <name evidence="1" type="ORF">LL253_08370</name>
</gene>
<accession>A0ABS8H2G0</accession>
<dbReference type="Proteomes" id="UP001198830">
    <property type="component" value="Unassembled WGS sequence"/>
</dbReference>
<organism evidence="1 2">
    <name type="scientific">Sphingobium soli</name>
    <dbReference type="NCBI Taxonomy" id="1591116"/>
    <lineage>
        <taxon>Bacteria</taxon>
        <taxon>Pseudomonadati</taxon>
        <taxon>Pseudomonadota</taxon>
        <taxon>Alphaproteobacteria</taxon>
        <taxon>Sphingomonadales</taxon>
        <taxon>Sphingomonadaceae</taxon>
        <taxon>Sphingobium</taxon>
    </lineage>
</organism>
<proteinExistence type="predicted"/>
<evidence type="ECO:0000313" key="2">
    <source>
        <dbReference type="Proteomes" id="UP001198830"/>
    </source>
</evidence>
<comment type="caution">
    <text evidence="1">The sequence shown here is derived from an EMBL/GenBank/DDBJ whole genome shotgun (WGS) entry which is preliminary data.</text>
</comment>
<keyword evidence="2" id="KW-1185">Reference proteome</keyword>
<protein>
    <recommendedName>
        <fullName evidence="3">DUF937 domain-containing protein</fullName>
    </recommendedName>
</protein>
<sequence length="103" mass="10409">MFDSIIGKLGGLEAVAAQIGVTPEQMQALMREIAAKIGSGETSVAALAETAAEHGVSADKLQQLMAGFGGPEAIMGQIGSLFDRDGDGNPANELSGFAKGLFG</sequence>
<name>A0ABS8H2G0_9SPHN</name>
<dbReference type="EMBL" id="JAJGNP010000005">
    <property type="protein sequence ID" value="MCC4232705.1"/>
    <property type="molecule type" value="Genomic_DNA"/>
</dbReference>
<dbReference type="RefSeq" id="WP_228226894.1">
    <property type="nucleotide sequence ID" value="NZ_JAJGNP010000005.1"/>
</dbReference>
<evidence type="ECO:0000313" key="1">
    <source>
        <dbReference type="EMBL" id="MCC4232705.1"/>
    </source>
</evidence>
<evidence type="ECO:0008006" key="3">
    <source>
        <dbReference type="Google" id="ProtNLM"/>
    </source>
</evidence>